<dbReference type="PROSITE" id="PS50018">
    <property type="entry name" value="RAS_GTPASE_ACTIV_2"/>
    <property type="match status" value="1"/>
</dbReference>
<dbReference type="PROSITE" id="PS00509">
    <property type="entry name" value="RAS_GTPASE_ACTIV_1"/>
    <property type="match status" value="1"/>
</dbReference>
<reference evidence="3 4" key="1">
    <citation type="submission" date="2010-05" db="EMBL/GenBank/DDBJ databases">
        <title>The Genome Sequence of Thecamonas trahens ATCC 50062.</title>
        <authorList>
            <consortium name="The Broad Institute Genome Sequencing Platform"/>
            <person name="Russ C."/>
            <person name="Cuomo C."/>
            <person name="Shea T."/>
            <person name="Young S.K."/>
            <person name="Zeng Q."/>
            <person name="Koehrsen M."/>
            <person name="Haas B."/>
            <person name="Borodovsky M."/>
            <person name="Guigo R."/>
            <person name="Alvarado L."/>
            <person name="Berlin A."/>
            <person name="Bochicchio J."/>
            <person name="Borenstein D."/>
            <person name="Chapman S."/>
            <person name="Chen Z."/>
            <person name="Freedman E."/>
            <person name="Gellesch M."/>
            <person name="Goldberg J."/>
            <person name="Griggs A."/>
            <person name="Gujja S."/>
            <person name="Heilman E."/>
            <person name="Heiman D."/>
            <person name="Hepburn T."/>
            <person name="Howarth C."/>
            <person name="Jen D."/>
            <person name="Larson L."/>
            <person name="Mehta T."/>
            <person name="Park D."/>
            <person name="Pearson M."/>
            <person name="Roberts A."/>
            <person name="Saif S."/>
            <person name="Shenoy N."/>
            <person name="Sisk P."/>
            <person name="Stolte C."/>
            <person name="Sykes S."/>
            <person name="Thomson T."/>
            <person name="Walk T."/>
            <person name="White J."/>
            <person name="Yandava C."/>
            <person name="Burger G."/>
            <person name="Gray M.W."/>
            <person name="Holland P.W.H."/>
            <person name="King N."/>
            <person name="Lang F.B.F."/>
            <person name="Roger A.J."/>
            <person name="Ruiz-Trillo I."/>
            <person name="Lander E."/>
            <person name="Nusbaum C."/>
        </authorList>
    </citation>
    <scope>NUCLEOTIDE SEQUENCE [LARGE SCALE GENOMIC DNA]</scope>
    <source>
        <strain evidence="3 4">ATCC 50062</strain>
    </source>
</reference>
<proteinExistence type="predicted"/>
<dbReference type="PANTHER" id="PTHR10194">
    <property type="entry name" value="RAS GTPASE-ACTIVATING PROTEINS"/>
    <property type="match status" value="1"/>
</dbReference>
<dbReference type="InterPro" id="IPR008936">
    <property type="entry name" value="Rho_GTPase_activation_prot"/>
</dbReference>
<dbReference type="Gene3D" id="1.10.506.10">
    <property type="entry name" value="GTPase Activation - p120gap, domain 1"/>
    <property type="match status" value="2"/>
</dbReference>
<feature type="domain" description="Ras-GAP" evidence="2">
    <location>
        <begin position="44"/>
        <end position="235"/>
    </location>
</feature>
<dbReference type="STRING" id="461836.A0A0L0DVN8"/>
<dbReference type="OrthoDB" id="14138at2759"/>
<keyword evidence="1" id="KW-0343">GTPase activation</keyword>
<dbReference type="PANTHER" id="PTHR10194:SF60">
    <property type="entry name" value="RAS GTPASE-ACTIVATING PROTEIN RASKOL"/>
    <property type="match status" value="1"/>
</dbReference>
<dbReference type="RefSeq" id="XP_013760898.1">
    <property type="nucleotide sequence ID" value="XM_013905444.1"/>
</dbReference>
<evidence type="ECO:0000313" key="4">
    <source>
        <dbReference type="Proteomes" id="UP000054408"/>
    </source>
</evidence>
<dbReference type="EMBL" id="GL349441">
    <property type="protein sequence ID" value="KNC56384.1"/>
    <property type="molecule type" value="Genomic_DNA"/>
</dbReference>
<dbReference type="AlphaFoldDB" id="A0A0L0DVN8"/>
<evidence type="ECO:0000313" key="3">
    <source>
        <dbReference type="EMBL" id="KNC56384.1"/>
    </source>
</evidence>
<dbReference type="OMA" id="IWINDGR"/>
<dbReference type="GO" id="GO:0005096">
    <property type="term" value="F:GTPase activator activity"/>
    <property type="evidence" value="ECO:0007669"/>
    <property type="project" value="UniProtKB-KW"/>
</dbReference>
<dbReference type="Pfam" id="PF00616">
    <property type="entry name" value="RasGAP"/>
    <property type="match status" value="2"/>
</dbReference>
<evidence type="ECO:0000259" key="2">
    <source>
        <dbReference type="PROSITE" id="PS50018"/>
    </source>
</evidence>
<dbReference type="eggNOG" id="KOG3508">
    <property type="taxonomic scope" value="Eukaryota"/>
</dbReference>
<name>A0A0L0DVN8_THETB</name>
<evidence type="ECO:0000256" key="1">
    <source>
        <dbReference type="ARBA" id="ARBA00022468"/>
    </source>
</evidence>
<dbReference type="SMART" id="SM00323">
    <property type="entry name" value="RasGAP"/>
    <property type="match status" value="1"/>
</dbReference>
<dbReference type="InterPro" id="IPR039360">
    <property type="entry name" value="Ras_GTPase"/>
</dbReference>
<dbReference type="InterPro" id="IPR001936">
    <property type="entry name" value="RasGAP_dom"/>
</dbReference>
<organism evidence="3 4">
    <name type="scientific">Thecamonas trahens ATCC 50062</name>
    <dbReference type="NCBI Taxonomy" id="461836"/>
    <lineage>
        <taxon>Eukaryota</taxon>
        <taxon>Apusozoa</taxon>
        <taxon>Apusomonadida</taxon>
        <taxon>Apusomonadidae</taxon>
        <taxon>Thecamonas</taxon>
    </lineage>
</organism>
<dbReference type="InterPro" id="IPR023152">
    <property type="entry name" value="RasGAP_CS"/>
</dbReference>
<dbReference type="GeneID" id="25562037"/>
<keyword evidence="4" id="KW-1185">Reference proteome</keyword>
<accession>A0A0L0DVN8</accession>
<dbReference type="Proteomes" id="UP000054408">
    <property type="component" value="Unassembled WGS sequence"/>
</dbReference>
<dbReference type="SUPFAM" id="SSF48350">
    <property type="entry name" value="GTPase activation domain, GAP"/>
    <property type="match status" value="1"/>
</dbReference>
<gene>
    <name evidence="3" type="ORF">AMSG_02353</name>
</gene>
<protein>
    <recommendedName>
        <fullName evidence="2">Ras-GAP domain-containing protein</fullName>
    </recommendedName>
</protein>
<sequence>MALFKKKGKDGKKGVDRYMDMVQLVVEPDLAFVTAITNACHVSKQAAILDSIVYIMERQEKTIEIIKHGITQTVKETQDGGTLFRENTTVTKLMTAYAKTIGKNYLVNTLKRLVTLLFSSTEGFEVNPAKADPDEDLVENLNNLMDWCERFVEQIVQTVDAAPIQFREICQHLQVETAPKFPKSQHMVVGGFIFLRFFCPAILSPQQSGLANDLPTPEQRRRLVLVAKALQNLSNGVQYGSKEAYLNAMNEFFDDYQGILYNYFDAMATLPDSHVVSSAPTSGLVQLEDSDLPSLHSLHKFVYESKDAMVAAMEKEGNAELLANFHAMLEALGTPPKT</sequence>